<evidence type="ECO:0000313" key="2">
    <source>
        <dbReference type="Proteomes" id="UP001574170"/>
    </source>
</evidence>
<sequence length="518" mass="59117">MKIRNKKYIKIFSILLFIVLGILILQGYAKKKLEGLIVEKIPQNYSLKYSDIDINIVLGNIALNNTSLKIKNKDTTQYHTDLKTESLELNGIGYWDLLFNEILTIKSLELKNPKLLYYPYKKSVSKETDVKSNDDGIKTLNIKKIAITNGSVAVMRKSADSIKMALSSYNLTILDSSLDLKSKEKMPVTYNSYELDAQEIVLDNNAFDKLKIDSVSANKEELKITNFQIIPKYGKKELSAHLKKERDYIKLNIPQIILKEFDFNLDKPRLAITATSGEIVKPNLEIYRDKLIADDLTIKPLYSKSLRNLSFDLKIDELKIKNGYISYAELVDPDKKAGKLFFDEVDATIYEISNLKKAKKTEIKVISKLMGEAPLTLNWTFDVNNSADEFTVNGSVSNLNAPVLNPFFQPNLNALAEGTLQQMYFNFYANNTVSKGEMKMKYDDFNFKILRKNSNKINKVLTTIGNIFIRKDSKEDPKDFRYGDIEAERDATKSFFNYLWINVKSGVVSTLTGNGKKE</sequence>
<dbReference type="EMBL" id="JBCFQK010000034">
    <property type="protein sequence ID" value="MFA9195841.1"/>
    <property type="molecule type" value="Genomic_DNA"/>
</dbReference>
<evidence type="ECO:0008006" key="3">
    <source>
        <dbReference type="Google" id="ProtNLM"/>
    </source>
</evidence>
<dbReference type="Proteomes" id="UP001574170">
    <property type="component" value="Unassembled WGS sequence"/>
</dbReference>
<comment type="caution">
    <text evidence="1">The sequence shown here is derived from an EMBL/GenBank/DDBJ whole genome shotgun (WGS) entry which is preliminary data.</text>
</comment>
<accession>A0ABV4TSF4</accession>
<dbReference type="RefSeq" id="WP_373393265.1">
    <property type="nucleotide sequence ID" value="NZ_JBCFQK010000034.1"/>
</dbReference>
<reference evidence="1 2" key="1">
    <citation type="submission" date="2024-04" db="EMBL/GenBank/DDBJ databases">
        <title>New Clade of Flavobacterium.</title>
        <authorList>
            <person name="Matos L."/>
            <person name="Proenca D.N."/>
            <person name="Fransisco R.M."/>
            <person name="Chung A.P."/>
            <person name="Maccario L."/>
            <person name="Sorensen S.J."/>
            <person name="Morais P.V."/>
        </authorList>
    </citation>
    <scope>NUCLEOTIDE SEQUENCE [LARGE SCALE GENOMIC DNA]</scope>
    <source>
        <strain evidence="1 2">FBOR7N2.3</strain>
    </source>
</reference>
<name>A0ABV4TSF4_9FLAO</name>
<organism evidence="1 2">
    <name type="scientific">Flavobacterium magnesitis</name>
    <dbReference type="NCBI Taxonomy" id="3138077"/>
    <lineage>
        <taxon>Bacteria</taxon>
        <taxon>Pseudomonadati</taxon>
        <taxon>Bacteroidota</taxon>
        <taxon>Flavobacteriia</taxon>
        <taxon>Flavobacteriales</taxon>
        <taxon>Flavobacteriaceae</taxon>
        <taxon>Flavobacterium</taxon>
    </lineage>
</organism>
<proteinExistence type="predicted"/>
<evidence type="ECO:0000313" key="1">
    <source>
        <dbReference type="EMBL" id="MFA9195841.1"/>
    </source>
</evidence>
<protein>
    <recommendedName>
        <fullName evidence="3">DUF748 domain-containing protein</fullName>
    </recommendedName>
</protein>
<keyword evidence="2" id="KW-1185">Reference proteome</keyword>
<gene>
    <name evidence="1" type="ORF">AAGV33_15625</name>
</gene>